<keyword evidence="1" id="KW-0677">Repeat</keyword>
<dbReference type="GO" id="GO:0009451">
    <property type="term" value="P:RNA modification"/>
    <property type="evidence" value="ECO:0007669"/>
    <property type="project" value="InterPro"/>
</dbReference>
<feature type="repeat" description="PPR" evidence="2">
    <location>
        <begin position="179"/>
        <end position="215"/>
    </location>
</feature>
<dbReference type="Gene3D" id="1.25.40.10">
    <property type="entry name" value="Tetratricopeptide repeat domain"/>
    <property type="match status" value="2"/>
</dbReference>
<gene>
    <name evidence="3" type="ORF">SELMODRAFT_89434</name>
</gene>
<dbReference type="FunFam" id="1.25.40.10:FF:000158">
    <property type="entry name" value="pentatricopeptide repeat-containing protein At2g33680"/>
    <property type="match status" value="1"/>
</dbReference>
<dbReference type="Proteomes" id="UP000001514">
    <property type="component" value="Unassembled WGS sequence"/>
</dbReference>
<organism evidence="4">
    <name type="scientific">Selaginella moellendorffii</name>
    <name type="common">Spikemoss</name>
    <dbReference type="NCBI Taxonomy" id="88036"/>
    <lineage>
        <taxon>Eukaryota</taxon>
        <taxon>Viridiplantae</taxon>
        <taxon>Streptophyta</taxon>
        <taxon>Embryophyta</taxon>
        <taxon>Tracheophyta</taxon>
        <taxon>Lycopodiopsida</taxon>
        <taxon>Selaginellales</taxon>
        <taxon>Selaginellaceae</taxon>
        <taxon>Selaginella</taxon>
    </lineage>
</organism>
<dbReference type="NCBIfam" id="TIGR00756">
    <property type="entry name" value="PPR"/>
    <property type="match status" value="2"/>
</dbReference>
<dbReference type="Pfam" id="PF13041">
    <property type="entry name" value="PPR_2"/>
    <property type="match status" value="2"/>
</dbReference>
<accession>D8RBC6</accession>
<dbReference type="InterPro" id="IPR002885">
    <property type="entry name" value="PPR_rpt"/>
</dbReference>
<reference evidence="3 4" key="1">
    <citation type="journal article" date="2011" name="Science">
        <title>The Selaginella genome identifies genetic changes associated with the evolution of vascular plants.</title>
        <authorList>
            <person name="Banks J.A."/>
            <person name="Nishiyama T."/>
            <person name="Hasebe M."/>
            <person name="Bowman J.L."/>
            <person name="Gribskov M."/>
            <person name="dePamphilis C."/>
            <person name="Albert V.A."/>
            <person name="Aono N."/>
            <person name="Aoyama T."/>
            <person name="Ambrose B.A."/>
            <person name="Ashton N.W."/>
            <person name="Axtell M.J."/>
            <person name="Barker E."/>
            <person name="Barker M.S."/>
            <person name="Bennetzen J.L."/>
            <person name="Bonawitz N.D."/>
            <person name="Chapple C."/>
            <person name="Cheng C."/>
            <person name="Correa L.G."/>
            <person name="Dacre M."/>
            <person name="DeBarry J."/>
            <person name="Dreyer I."/>
            <person name="Elias M."/>
            <person name="Engstrom E.M."/>
            <person name="Estelle M."/>
            <person name="Feng L."/>
            <person name="Finet C."/>
            <person name="Floyd S.K."/>
            <person name="Frommer W.B."/>
            <person name="Fujita T."/>
            <person name="Gramzow L."/>
            <person name="Gutensohn M."/>
            <person name="Harholt J."/>
            <person name="Hattori M."/>
            <person name="Heyl A."/>
            <person name="Hirai T."/>
            <person name="Hiwatashi Y."/>
            <person name="Ishikawa M."/>
            <person name="Iwata M."/>
            <person name="Karol K.G."/>
            <person name="Koehler B."/>
            <person name="Kolukisaoglu U."/>
            <person name="Kubo M."/>
            <person name="Kurata T."/>
            <person name="Lalonde S."/>
            <person name="Li K."/>
            <person name="Li Y."/>
            <person name="Litt A."/>
            <person name="Lyons E."/>
            <person name="Manning G."/>
            <person name="Maruyama T."/>
            <person name="Michael T.P."/>
            <person name="Mikami K."/>
            <person name="Miyazaki S."/>
            <person name="Morinaga S."/>
            <person name="Murata T."/>
            <person name="Mueller-Roeber B."/>
            <person name="Nelson D.R."/>
            <person name="Obara M."/>
            <person name="Oguri Y."/>
            <person name="Olmstead R.G."/>
            <person name="Onodera N."/>
            <person name="Petersen B.L."/>
            <person name="Pils B."/>
            <person name="Prigge M."/>
            <person name="Rensing S.A."/>
            <person name="Riano-Pachon D.M."/>
            <person name="Roberts A.W."/>
            <person name="Sato Y."/>
            <person name="Scheller H.V."/>
            <person name="Schulz B."/>
            <person name="Schulz C."/>
            <person name="Shakirov E.V."/>
            <person name="Shibagaki N."/>
            <person name="Shinohara N."/>
            <person name="Shippen D.E."/>
            <person name="Soerensen I."/>
            <person name="Sotooka R."/>
            <person name="Sugimoto N."/>
            <person name="Sugita M."/>
            <person name="Sumikawa N."/>
            <person name="Tanurdzic M."/>
            <person name="Theissen G."/>
            <person name="Ulvskov P."/>
            <person name="Wakazuki S."/>
            <person name="Weng J.K."/>
            <person name="Willats W.W."/>
            <person name="Wipf D."/>
            <person name="Wolf P.G."/>
            <person name="Yang L."/>
            <person name="Zimmer A.D."/>
            <person name="Zhu Q."/>
            <person name="Mitros T."/>
            <person name="Hellsten U."/>
            <person name="Loque D."/>
            <person name="Otillar R."/>
            <person name="Salamov A."/>
            <person name="Schmutz J."/>
            <person name="Shapiro H."/>
            <person name="Lindquist E."/>
            <person name="Lucas S."/>
            <person name="Rokhsar D."/>
            <person name="Grigoriev I.V."/>
        </authorList>
    </citation>
    <scope>NUCLEOTIDE SEQUENCE [LARGE SCALE GENOMIC DNA]</scope>
</reference>
<dbReference type="InterPro" id="IPR011990">
    <property type="entry name" value="TPR-like_helical_dom_sf"/>
</dbReference>
<dbReference type="AlphaFoldDB" id="D8RBC6"/>
<dbReference type="Gramene" id="EFJ30474">
    <property type="protein sequence ID" value="EFJ30474"/>
    <property type="gene ID" value="SELMODRAFT_89434"/>
</dbReference>
<dbReference type="HOGENOM" id="CLU_002706_0_0_1"/>
<dbReference type="eggNOG" id="KOG4197">
    <property type="taxonomic scope" value="Eukaryota"/>
</dbReference>
<dbReference type="EMBL" id="GL377575">
    <property type="protein sequence ID" value="EFJ30474.1"/>
    <property type="molecule type" value="Genomic_DNA"/>
</dbReference>
<feature type="repeat" description="PPR" evidence="2">
    <location>
        <begin position="75"/>
        <end position="109"/>
    </location>
</feature>
<dbReference type="GO" id="GO:0048731">
    <property type="term" value="P:system development"/>
    <property type="evidence" value="ECO:0007669"/>
    <property type="project" value="UniProtKB-ARBA"/>
</dbReference>
<dbReference type="KEGG" id="smo:SELMODRAFT_89434"/>
<evidence type="ECO:0000313" key="4">
    <source>
        <dbReference type="Proteomes" id="UP000001514"/>
    </source>
</evidence>
<protein>
    <recommendedName>
        <fullName evidence="5">Pentacotripeptide-repeat region of PRORP domain-containing protein</fullName>
    </recommendedName>
</protein>
<name>D8RBC6_SELML</name>
<dbReference type="InParanoid" id="D8RBC6"/>
<keyword evidence="4" id="KW-1185">Reference proteome</keyword>
<dbReference type="PANTHER" id="PTHR47926">
    <property type="entry name" value="PENTATRICOPEPTIDE REPEAT-CONTAINING PROTEIN"/>
    <property type="match status" value="1"/>
</dbReference>
<dbReference type="Pfam" id="PF01535">
    <property type="entry name" value="PPR"/>
    <property type="match status" value="1"/>
</dbReference>
<dbReference type="FunFam" id="1.25.40.10:FF:000031">
    <property type="entry name" value="Pentatricopeptide repeat-containing protein mitochondrial"/>
    <property type="match status" value="1"/>
</dbReference>
<dbReference type="InterPro" id="IPR046960">
    <property type="entry name" value="PPR_At4g14850-like_plant"/>
</dbReference>
<evidence type="ECO:0000256" key="1">
    <source>
        <dbReference type="ARBA" id="ARBA00022737"/>
    </source>
</evidence>
<dbReference type="PANTHER" id="PTHR47926:SF533">
    <property type="entry name" value="DYW DOMAIN-CONTAINING PROTEIN"/>
    <property type="match status" value="1"/>
</dbReference>
<evidence type="ECO:0008006" key="5">
    <source>
        <dbReference type="Google" id="ProtNLM"/>
    </source>
</evidence>
<proteinExistence type="predicted"/>
<sequence>MDLKGIKQDEVSFINVIGACSTLEDLAEGERLHQRIVDIYHKQDRVLGTALINLHGKCGNLAQARSLLDSMPSKDVVSWNTMITSYARYGHSKAALELFETMVSSTTSSLRPSSVTYVAVLGACSDSGALTAGRRIHEHILASKAEWELPVGNALISMYGKCGSVEDARLVFTAMREKSLFSWNSMLAAYTQNHQGSAAEAFDLGREMVLHGIKPNEATFVSILYACSHAGRFDEAYVQFVAMESDHGVRPVAEHYGCMVDLFGRLGWLAEAEHAAKNAPKGGDIVSWMSVLGACKIHSDDARAKQVAEKVFQVSRSSLSINN</sequence>
<evidence type="ECO:0000313" key="3">
    <source>
        <dbReference type="EMBL" id="EFJ30474.1"/>
    </source>
</evidence>
<dbReference type="PROSITE" id="PS51375">
    <property type="entry name" value="PPR"/>
    <property type="match status" value="2"/>
</dbReference>
<dbReference type="GO" id="GO:0003723">
    <property type="term" value="F:RNA binding"/>
    <property type="evidence" value="ECO:0007669"/>
    <property type="project" value="InterPro"/>
</dbReference>
<evidence type="ECO:0000256" key="2">
    <source>
        <dbReference type="PROSITE-ProRule" id="PRU00708"/>
    </source>
</evidence>